<sequence length="35" mass="3839">MAHAKEVLSGVSEVDDFRKLDANANSISEITQHLL</sequence>
<dbReference type="AlphaFoldDB" id="I0BDU1"/>
<dbReference type="Proteomes" id="UP000007392">
    <property type="component" value="Chromosome"/>
</dbReference>
<evidence type="ECO:0000313" key="1">
    <source>
        <dbReference type="EMBL" id="AFH60538.1"/>
    </source>
</evidence>
<dbReference type="PATRIC" id="fig|997761.3.peg.1459"/>
<reference evidence="1 2" key="1">
    <citation type="submission" date="2013-06" db="EMBL/GenBank/DDBJ databases">
        <title>Complete genome sequence of Paenibacillus mucilaginosus K02.</title>
        <authorList>
            <person name="Xiao B."/>
            <person name="Sun L."/>
            <person name="Xiao L."/>
            <person name="Lian B."/>
        </authorList>
    </citation>
    <scope>NUCLEOTIDE SEQUENCE [LARGE SCALE GENOMIC DNA]</scope>
    <source>
        <strain evidence="1 2">K02</strain>
    </source>
</reference>
<organism evidence="1 2">
    <name type="scientific">Paenibacillus mucilaginosus K02</name>
    <dbReference type="NCBI Taxonomy" id="997761"/>
    <lineage>
        <taxon>Bacteria</taxon>
        <taxon>Bacillati</taxon>
        <taxon>Bacillota</taxon>
        <taxon>Bacilli</taxon>
        <taxon>Bacillales</taxon>
        <taxon>Paenibacillaceae</taxon>
        <taxon>Paenibacillus</taxon>
    </lineage>
</organism>
<dbReference type="HOGENOM" id="CLU_3366208_0_0_9"/>
<proteinExistence type="predicted"/>
<name>I0BDU1_9BACL</name>
<accession>I0BDU1</accession>
<evidence type="ECO:0000313" key="2">
    <source>
        <dbReference type="Proteomes" id="UP000007392"/>
    </source>
</evidence>
<dbReference type="EMBL" id="CP003422">
    <property type="protein sequence ID" value="AFH60538.1"/>
    <property type="molecule type" value="Genomic_DNA"/>
</dbReference>
<gene>
    <name evidence="1" type="ORF">B2K_07360</name>
</gene>
<dbReference type="KEGG" id="pmw:B2K_07360"/>
<protein>
    <submittedName>
        <fullName evidence="1">Uncharacterized protein</fullName>
    </submittedName>
</protein>